<dbReference type="PANTHER" id="PTHR33307">
    <property type="entry name" value="ALPHA-RHAMNOSIDASE (EUROFUNG)"/>
    <property type="match status" value="1"/>
</dbReference>
<evidence type="ECO:0000256" key="1">
    <source>
        <dbReference type="SAM" id="MobiDB-lite"/>
    </source>
</evidence>
<sequence>MQPLVGGGITHAAATITTPFGRARSSWRLHGDRVELEVTIPPGATGDVRLGDGRAERVGSGAHGFEWKTG</sequence>
<dbReference type="Gene3D" id="2.60.420.10">
    <property type="entry name" value="Maltose phosphorylase, domain 3"/>
    <property type="match status" value="1"/>
</dbReference>
<comment type="caution">
    <text evidence="3">The sequence shown here is derived from an EMBL/GenBank/DDBJ whole genome shotgun (WGS) entry which is preliminary data.</text>
</comment>
<keyword evidence="4" id="KW-1185">Reference proteome</keyword>
<evidence type="ECO:0000259" key="2">
    <source>
        <dbReference type="Pfam" id="PF17390"/>
    </source>
</evidence>
<accession>A0A1V2TKG8</accession>
<dbReference type="InterPro" id="IPR016007">
    <property type="entry name" value="Alpha_rhamnosid"/>
</dbReference>
<evidence type="ECO:0000313" key="3">
    <source>
        <dbReference type="EMBL" id="ONM49841.1"/>
    </source>
</evidence>
<dbReference type="EMBL" id="MUMY01000003">
    <property type="protein sequence ID" value="ONM49841.1"/>
    <property type="molecule type" value="Genomic_DNA"/>
</dbReference>
<dbReference type="AlphaFoldDB" id="A0A1V2TKG8"/>
<feature type="region of interest" description="Disordered" evidence="1">
    <location>
        <begin position="45"/>
        <end position="70"/>
    </location>
</feature>
<dbReference type="STRING" id="1538463.B0T36_23780"/>
<protein>
    <recommendedName>
        <fullName evidence="2">Alpha-L-rhamnosidase C-terminal domain-containing protein</fullName>
    </recommendedName>
</protein>
<evidence type="ECO:0000313" key="4">
    <source>
        <dbReference type="Proteomes" id="UP000188836"/>
    </source>
</evidence>
<reference evidence="3 4" key="1">
    <citation type="journal article" date="2016" name="Antonie Van Leeuwenhoek">
        <title>Nocardia donostiensis sp. nov., isolated from human respiratory specimens.</title>
        <authorList>
            <person name="Ercibengoa M."/>
            <person name="Bell M."/>
            <person name="Marimon J.M."/>
            <person name="Humrighouse B."/>
            <person name="Klenk H.P."/>
            <person name="Potter G."/>
            <person name="Perez-Trallero E."/>
        </authorList>
    </citation>
    <scope>NUCLEOTIDE SEQUENCE [LARGE SCALE GENOMIC DNA]</scope>
    <source>
        <strain evidence="3 4">X1655</strain>
    </source>
</reference>
<dbReference type="InterPro" id="IPR035398">
    <property type="entry name" value="Bac_rhamnosid_C"/>
</dbReference>
<dbReference type="Proteomes" id="UP000188836">
    <property type="component" value="Unassembled WGS sequence"/>
</dbReference>
<proteinExistence type="predicted"/>
<dbReference type="Pfam" id="PF17390">
    <property type="entry name" value="Bac_rhamnosid_C"/>
    <property type="match status" value="1"/>
</dbReference>
<feature type="domain" description="Alpha-L-rhamnosidase C-terminal" evidence="2">
    <location>
        <begin position="2"/>
        <end position="61"/>
    </location>
</feature>
<organism evidence="3 4">
    <name type="scientific">Nocardia donostiensis</name>
    <dbReference type="NCBI Taxonomy" id="1538463"/>
    <lineage>
        <taxon>Bacteria</taxon>
        <taxon>Bacillati</taxon>
        <taxon>Actinomycetota</taxon>
        <taxon>Actinomycetes</taxon>
        <taxon>Mycobacteriales</taxon>
        <taxon>Nocardiaceae</taxon>
        <taxon>Nocardia</taxon>
    </lineage>
</organism>
<gene>
    <name evidence="3" type="ORF">B0T46_05450</name>
</gene>
<dbReference type="PANTHER" id="PTHR33307:SF6">
    <property type="entry name" value="ALPHA-RHAMNOSIDASE (EUROFUNG)-RELATED"/>
    <property type="match status" value="1"/>
</dbReference>
<name>A0A1V2TKG8_9NOCA</name>